<accession>A0A5M3WVF8</accession>
<dbReference type="GO" id="GO:0005886">
    <property type="term" value="C:plasma membrane"/>
    <property type="evidence" value="ECO:0007669"/>
    <property type="project" value="UniProtKB-SubCell"/>
</dbReference>
<dbReference type="EMBL" id="BLAE01000035">
    <property type="protein sequence ID" value="GES12212.1"/>
    <property type="molecule type" value="Genomic_DNA"/>
</dbReference>
<feature type="transmembrane region" description="Helical" evidence="8">
    <location>
        <begin position="228"/>
        <end position="247"/>
    </location>
</feature>
<keyword evidence="5 8" id="KW-1133">Transmembrane helix</keyword>
<proteinExistence type="predicted"/>
<gene>
    <name evidence="9" type="ORF">Amac_058090</name>
</gene>
<keyword evidence="6 8" id="KW-0472">Membrane</keyword>
<sequence length="324" mass="34981">MPTLVNEKELIGALSRNESAIHLAVMVGRPLGGMLFGISVISPFIANLMFCFASLVVIKLARQGIEAPKSASRRRLLKETTSGFAELRRLSYLRTATVLTVITNIVCSAVLTIFLVYLSDNESPLVVGIVMAATGLGGVLGSAIAAPSQGLARRMVNSSKRINRVSMLLVHLWLWVVALACLLFTQNALSFLLALLLMGLAGGRSNITIREFAARYVHPQKLGRVTGVTRLCSFGAVAMGTLIGGLLVEHLGILTPLWMMTLPLLALALACTLLQPLRKLFFMDSAPDEVPGPISPEPSTSEVPSTRRRRLTQRLTGQYTMAND</sequence>
<dbReference type="PANTHER" id="PTHR23513:SF6">
    <property type="entry name" value="MAJOR FACILITATOR SUPERFAMILY ASSOCIATED DOMAIN-CONTAINING PROTEIN"/>
    <property type="match status" value="1"/>
</dbReference>
<evidence type="ECO:0000256" key="4">
    <source>
        <dbReference type="ARBA" id="ARBA00022692"/>
    </source>
</evidence>
<evidence type="ECO:0000256" key="7">
    <source>
        <dbReference type="SAM" id="MobiDB-lite"/>
    </source>
</evidence>
<evidence type="ECO:0000256" key="3">
    <source>
        <dbReference type="ARBA" id="ARBA00022475"/>
    </source>
</evidence>
<dbReference type="InterPro" id="IPR010290">
    <property type="entry name" value="TM_effector"/>
</dbReference>
<dbReference type="Proteomes" id="UP000331127">
    <property type="component" value="Unassembled WGS sequence"/>
</dbReference>
<evidence type="ECO:0000313" key="9">
    <source>
        <dbReference type="EMBL" id="GES12212.1"/>
    </source>
</evidence>
<feature type="transmembrane region" description="Helical" evidence="8">
    <location>
        <begin position="34"/>
        <end position="58"/>
    </location>
</feature>
<feature type="region of interest" description="Disordered" evidence="7">
    <location>
        <begin position="291"/>
        <end position="324"/>
    </location>
</feature>
<feature type="transmembrane region" description="Helical" evidence="8">
    <location>
        <begin position="253"/>
        <end position="274"/>
    </location>
</feature>
<dbReference type="AlphaFoldDB" id="A0A5M3WVF8"/>
<reference evidence="9 10" key="1">
    <citation type="submission" date="2019-10" db="EMBL/GenBank/DDBJ databases">
        <title>Whole genome shotgun sequence of Acrocarpospora macrocephala NBRC 16266.</title>
        <authorList>
            <person name="Ichikawa N."/>
            <person name="Kimura A."/>
            <person name="Kitahashi Y."/>
            <person name="Komaki H."/>
            <person name="Oguchi A."/>
        </authorList>
    </citation>
    <scope>NUCLEOTIDE SEQUENCE [LARGE SCALE GENOMIC DNA]</scope>
    <source>
        <strain evidence="9 10">NBRC 16266</strain>
    </source>
</reference>
<dbReference type="PANTHER" id="PTHR23513">
    <property type="entry name" value="INTEGRAL MEMBRANE EFFLUX PROTEIN-RELATED"/>
    <property type="match status" value="1"/>
</dbReference>
<protein>
    <recommendedName>
        <fullName evidence="11">Major facilitator superfamily (MFS) profile domain-containing protein</fullName>
    </recommendedName>
</protein>
<evidence type="ECO:0008006" key="11">
    <source>
        <dbReference type="Google" id="ProtNLM"/>
    </source>
</evidence>
<organism evidence="9 10">
    <name type="scientific">Acrocarpospora macrocephala</name>
    <dbReference type="NCBI Taxonomy" id="150177"/>
    <lineage>
        <taxon>Bacteria</taxon>
        <taxon>Bacillati</taxon>
        <taxon>Actinomycetota</taxon>
        <taxon>Actinomycetes</taxon>
        <taxon>Streptosporangiales</taxon>
        <taxon>Streptosporangiaceae</taxon>
        <taxon>Acrocarpospora</taxon>
    </lineage>
</organism>
<keyword evidence="2" id="KW-0813">Transport</keyword>
<evidence type="ECO:0000256" key="1">
    <source>
        <dbReference type="ARBA" id="ARBA00004651"/>
    </source>
</evidence>
<comment type="caution">
    <text evidence="9">The sequence shown here is derived from an EMBL/GenBank/DDBJ whole genome shotgun (WGS) entry which is preliminary data.</text>
</comment>
<keyword evidence="4 8" id="KW-0812">Transmembrane</keyword>
<dbReference type="InterPro" id="IPR036259">
    <property type="entry name" value="MFS_trans_sf"/>
</dbReference>
<evidence type="ECO:0000313" key="10">
    <source>
        <dbReference type="Proteomes" id="UP000331127"/>
    </source>
</evidence>
<dbReference type="Gene3D" id="1.20.1250.20">
    <property type="entry name" value="MFS general substrate transporter like domains"/>
    <property type="match status" value="1"/>
</dbReference>
<evidence type="ECO:0000256" key="5">
    <source>
        <dbReference type="ARBA" id="ARBA00022989"/>
    </source>
</evidence>
<keyword evidence="10" id="KW-1185">Reference proteome</keyword>
<feature type="transmembrane region" description="Helical" evidence="8">
    <location>
        <begin position="191"/>
        <end position="207"/>
    </location>
</feature>
<feature type="transmembrane region" description="Helical" evidence="8">
    <location>
        <begin position="96"/>
        <end position="119"/>
    </location>
</feature>
<name>A0A5M3WVF8_9ACTN</name>
<feature type="transmembrane region" description="Helical" evidence="8">
    <location>
        <begin position="125"/>
        <end position="146"/>
    </location>
</feature>
<evidence type="ECO:0000256" key="2">
    <source>
        <dbReference type="ARBA" id="ARBA00022448"/>
    </source>
</evidence>
<dbReference type="SUPFAM" id="SSF103473">
    <property type="entry name" value="MFS general substrate transporter"/>
    <property type="match status" value="1"/>
</dbReference>
<dbReference type="Pfam" id="PF05977">
    <property type="entry name" value="MFS_3"/>
    <property type="match status" value="1"/>
</dbReference>
<comment type="subcellular location">
    <subcellularLocation>
        <location evidence="1">Cell membrane</location>
        <topology evidence="1">Multi-pass membrane protein</topology>
    </subcellularLocation>
</comment>
<evidence type="ECO:0000256" key="8">
    <source>
        <dbReference type="SAM" id="Phobius"/>
    </source>
</evidence>
<evidence type="ECO:0000256" key="6">
    <source>
        <dbReference type="ARBA" id="ARBA00023136"/>
    </source>
</evidence>
<keyword evidence="3" id="KW-1003">Cell membrane</keyword>
<feature type="transmembrane region" description="Helical" evidence="8">
    <location>
        <begin position="167"/>
        <end position="185"/>
    </location>
</feature>